<protein>
    <submittedName>
        <fullName evidence="2">NUDIX hydrolase</fullName>
    </submittedName>
</protein>
<reference evidence="2 3" key="1">
    <citation type="submission" date="2021-05" db="EMBL/GenBank/DDBJ databases">
        <title>A Polyphasic approach of four new species of the genus Ohtaekwangia: Ohtaekwangia histidinii sp. nov., Ohtaekwangia cretensis sp. nov., Ohtaekwangia indiensis sp. nov., Ohtaekwangia reichenbachii sp. nov. from diverse environment.</title>
        <authorList>
            <person name="Octaviana S."/>
        </authorList>
    </citation>
    <scope>NUCLEOTIDE SEQUENCE [LARGE SCALE GENOMIC DNA]</scope>
    <source>
        <strain evidence="2 3">PWU37</strain>
    </source>
</reference>
<evidence type="ECO:0000313" key="2">
    <source>
        <dbReference type="EMBL" id="MBT1685691.1"/>
    </source>
</evidence>
<evidence type="ECO:0000313" key="3">
    <source>
        <dbReference type="Proteomes" id="UP001319180"/>
    </source>
</evidence>
<accession>A0AAP2D6W9</accession>
<dbReference type="Proteomes" id="UP001319180">
    <property type="component" value="Unassembled WGS sequence"/>
</dbReference>
<organism evidence="2 3">
    <name type="scientific">Dawidia soli</name>
    <dbReference type="NCBI Taxonomy" id="2782352"/>
    <lineage>
        <taxon>Bacteria</taxon>
        <taxon>Pseudomonadati</taxon>
        <taxon>Bacteroidota</taxon>
        <taxon>Cytophagia</taxon>
        <taxon>Cytophagales</taxon>
        <taxon>Chryseotaleaceae</taxon>
        <taxon>Dawidia</taxon>
    </lineage>
</organism>
<sequence>MSSPLPSLYPTLQAYTSRFTEELTFREQFFSLLTHPRAFHRDHLPGHITGSAWIVDSDTRFVLLTHHAKLNKWLQPGGHADGNPDVQQVALREAWEETGLKSLQLRTPAIFDIDIHTIPARKDFPEHLHFDVRFLVEADRHEPLVITHESNDLQWVALDRLADYTTQRSLARMREKLCT</sequence>
<name>A0AAP2D6W9_9BACT</name>
<dbReference type="CDD" id="cd03674">
    <property type="entry name" value="NUDIX_Hydrolase"/>
    <property type="match status" value="1"/>
</dbReference>
<evidence type="ECO:0000259" key="1">
    <source>
        <dbReference type="PROSITE" id="PS51462"/>
    </source>
</evidence>
<keyword evidence="2" id="KW-0378">Hydrolase</keyword>
<dbReference type="Pfam" id="PF00293">
    <property type="entry name" value="NUDIX"/>
    <property type="match status" value="1"/>
</dbReference>
<feature type="domain" description="Nudix hydrolase" evidence="1">
    <location>
        <begin position="45"/>
        <end position="179"/>
    </location>
</feature>
<dbReference type="AlphaFoldDB" id="A0AAP2D6W9"/>
<dbReference type="PANTHER" id="PTHR43736">
    <property type="entry name" value="ADP-RIBOSE PYROPHOSPHATASE"/>
    <property type="match status" value="1"/>
</dbReference>
<comment type="caution">
    <text evidence="2">The sequence shown here is derived from an EMBL/GenBank/DDBJ whole genome shotgun (WGS) entry which is preliminary data.</text>
</comment>
<dbReference type="InterPro" id="IPR000086">
    <property type="entry name" value="NUDIX_hydrolase_dom"/>
</dbReference>
<dbReference type="InterPro" id="IPR015797">
    <property type="entry name" value="NUDIX_hydrolase-like_dom_sf"/>
</dbReference>
<dbReference type="GO" id="GO:0016787">
    <property type="term" value="F:hydrolase activity"/>
    <property type="evidence" value="ECO:0007669"/>
    <property type="project" value="UniProtKB-KW"/>
</dbReference>
<dbReference type="PANTHER" id="PTHR43736:SF1">
    <property type="entry name" value="DIHYDRONEOPTERIN TRIPHOSPHATE DIPHOSPHATASE"/>
    <property type="match status" value="1"/>
</dbReference>
<dbReference type="RefSeq" id="WP_254088942.1">
    <property type="nucleotide sequence ID" value="NZ_JAHESC010000004.1"/>
</dbReference>
<dbReference type="Gene3D" id="3.90.79.10">
    <property type="entry name" value="Nucleoside Triphosphate Pyrophosphohydrolase"/>
    <property type="match status" value="1"/>
</dbReference>
<dbReference type="SUPFAM" id="SSF55811">
    <property type="entry name" value="Nudix"/>
    <property type="match status" value="1"/>
</dbReference>
<dbReference type="EMBL" id="JAHESC010000004">
    <property type="protein sequence ID" value="MBT1685691.1"/>
    <property type="molecule type" value="Genomic_DNA"/>
</dbReference>
<dbReference type="PROSITE" id="PS51462">
    <property type="entry name" value="NUDIX"/>
    <property type="match status" value="1"/>
</dbReference>
<proteinExistence type="predicted"/>
<keyword evidence="3" id="KW-1185">Reference proteome</keyword>
<gene>
    <name evidence="2" type="ORF">KK078_03945</name>
</gene>